<gene>
    <name evidence="9" type="ORF">SYNPS1DRAFT_23789</name>
</gene>
<evidence type="ECO:0000256" key="6">
    <source>
        <dbReference type="ARBA" id="ARBA00046326"/>
    </source>
</evidence>
<evidence type="ECO:0000256" key="3">
    <source>
        <dbReference type="ARBA" id="ARBA00022927"/>
    </source>
</evidence>
<dbReference type="Pfam" id="PF04118">
    <property type="entry name" value="Dopey_N"/>
    <property type="match status" value="1"/>
</dbReference>
<dbReference type="PANTHER" id="PTHR14042:SF24">
    <property type="entry name" value="PROTEIN DOPEY-1 HOMOLOG"/>
    <property type="match status" value="1"/>
</dbReference>
<feature type="domain" description="DOP1 N-terminal" evidence="7">
    <location>
        <begin position="16"/>
        <end position="182"/>
    </location>
</feature>
<dbReference type="GO" id="GO:0005802">
    <property type="term" value="C:trans-Golgi network"/>
    <property type="evidence" value="ECO:0007669"/>
    <property type="project" value="TreeGrafter"/>
</dbReference>
<dbReference type="Proteomes" id="UP000278143">
    <property type="component" value="Unassembled WGS sequence"/>
</dbReference>
<feature type="domain" description="DOP1-like middle TPR" evidence="8">
    <location>
        <begin position="191"/>
        <end position="289"/>
    </location>
</feature>
<accession>A0A4P9YW99</accession>
<keyword evidence="5" id="KW-0472">Membrane</keyword>
<evidence type="ECO:0000259" key="7">
    <source>
        <dbReference type="Pfam" id="PF04118"/>
    </source>
</evidence>
<evidence type="ECO:0000256" key="5">
    <source>
        <dbReference type="ARBA" id="ARBA00023136"/>
    </source>
</evidence>
<dbReference type="EMBL" id="KZ990438">
    <property type="protein sequence ID" value="RKP24115.1"/>
    <property type="molecule type" value="Genomic_DNA"/>
</dbReference>
<dbReference type="OrthoDB" id="297643at2759"/>
<evidence type="ECO:0000259" key="8">
    <source>
        <dbReference type="Pfam" id="PF24597"/>
    </source>
</evidence>
<dbReference type="GO" id="GO:0005768">
    <property type="term" value="C:endosome"/>
    <property type="evidence" value="ECO:0007669"/>
    <property type="project" value="TreeGrafter"/>
</dbReference>
<comment type="similarity">
    <text evidence="6">Belongs to the DOP1 family.</text>
</comment>
<name>A0A4P9YW99_9FUNG</name>
<dbReference type="PANTHER" id="PTHR14042">
    <property type="entry name" value="DOPEY-RELATED"/>
    <property type="match status" value="1"/>
</dbReference>
<dbReference type="AlphaFoldDB" id="A0A4P9YW99"/>
<sequence>MVYFPSYNMQLPPSSDYFLPLGEHVRPCLQSLLLALLPGLDEEGSESFPQVMALFDALCGQVGTAVFYHALWHCLLASEQCRHSALHYLGRRLPSLEHEEDVMTYLGHQITLIVRAIEASLVDTDTLVQRGMLDLLVNRFPLHRQLFDDGQLTTIMVAALSTVLRRDMSLNRRLYTWLLGSDEERSKQQVYFDTYARAAASRALSQLLYAEDDMATLQRPFKIIMSLLDKWEVGQPMVKETLLDVMISLRRHVSGASRLTDEEANTANMLLDVLEPWQIWSAVARLVNADATPRVNSEVMVDTPDLDLTGASSLSQLAAHLIGRVSVTAFKRTTGSGDWAKLMAEFDSVMAALSVAAVMVQENYVDLIWIYIELVGPSAVEAILLPLLQAAPSIEEQVVALSHLCVFWRVSSDQHSPQLALPTVLFSILDRVYDDHTDARVRHAARSWLQANLENAHGWLDPLLLVLMEAEDDWRPLGGLRFNDAQIDVMQDAVENKTGTPTYFDLWLAQSFK</sequence>
<comment type="subcellular location">
    <subcellularLocation>
        <location evidence="1">Golgi apparatus membrane</location>
        <topology evidence="1">Peripheral membrane protein</topology>
    </subcellularLocation>
</comment>
<dbReference type="GO" id="GO:0006895">
    <property type="term" value="P:Golgi to endosome transport"/>
    <property type="evidence" value="ECO:0007669"/>
    <property type="project" value="InterPro"/>
</dbReference>
<keyword evidence="4" id="KW-0333">Golgi apparatus</keyword>
<evidence type="ECO:0000256" key="4">
    <source>
        <dbReference type="ARBA" id="ARBA00023034"/>
    </source>
</evidence>
<dbReference type="SUPFAM" id="SSF48371">
    <property type="entry name" value="ARM repeat"/>
    <property type="match status" value="1"/>
</dbReference>
<proteinExistence type="inferred from homology"/>
<dbReference type="InterPro" id="IPR016024">
    <property type="entry name" value="ARM-type_fold"/>
</dbReference>
<dbReference type="GO" id="GO:0005829">
    <property type="term" value="C:cytosol"/>
    <property type="evidence" value="ECO:0007669"/>
    <property type="project" value="GOC"/>
</dbReference>
<evidence type="ECO:0000256" key="2">
    <source>
        <dbReference type="ARBA" id="ARBA00022448"/>
    </source>
</evidence>
<dbReference type="InterPro" id="IPR040314">
    <property type="entry name" value="DOP1"/>
</dbReference>
<keyword evidence="10" id="KW-1185">Reference proteome</keyword>
<organism evidence="9 10">
    <name type="scientific">Syncephalis pseudoplumigaleata</name>
    <dbReference type="NCBI Taxonomy" id="1712513"/>
    <lineage>
        <taxon>Eukaryota</taxon>
        <taxon>Fungi</taxon>
        <taxon>Fungi incertae sedis</taxon>
        <taxon>Zoopagomycota</taxon>
        <taxon>Zoopagomycotina</taxon>
        <taxon>Zoopagomycetes</taxon>
        <taxon>Zoopagales</taxon>
        <taxon>Piptocephalidaceae</taxon>
        <taxon>Syncephalis</taxon>
    </lineage>
</organism>
<evidence type="ECO:0000313" key="9">
    <source>
        <dbReference type="EMBL" id="RKP24115.1"/>
    </source>
</evidence>
<evidence type="ECO:0000256" key="1">
    <source>
        <dbReference type="ARBA" id="ARBA00004395"/>
    </source>
</evidence>
<keyword evidence="2" id="KW-0813">Transport</keyword>
<dbReference type="GO" id="GO:0000139">
    <property type="term" value="C:Golgi membrane"/>
    <property type="evidence" value="ECO:0007669"/>
    <property type="project" value="UniProtKB-SubCell"/>
</dbReference>
<dbReference type="GO" id="GO:0015031">
    <property type="term" value="P:protein transport"/>
    <property type="evidence" value="ECO:0007669"/>
    <property type="project" value="UniProtKB-KW"/>
</dbReference>
<dbReference type="InterPro" id="IPR056458">
    <property type="entry name" value="TPR_DOP1_M"/>
</dbReference>
<keyword evidence="3" id="KW-0653">Protein transport</keyword>
<evidence type="ECO:0000313" key="10">
    <source>
        <dbReference type="Proteomes" id="UP000278143"/>
    </source>
</evidence>
<dbReference type="InterPro" id="IPR007249">
    <property type="entry name" value="DOP1_N"/>
</dbReference>
<protein>
    <submittedName>
        <fullName evidence="9">Dopey, N-terminal-domain-containing protein</fullName>
    </submittedName>
</protein>
<reference evidence="10" key="1">
    <citation type="journal article" date="2018" name="Nat. Microbiol.">
        <title>Leveraging single-cell genomics to expand the fungal tree of life.</title>
        <authorList>
            <person name="Ahrendt S.R."/>
            <person name="Quandt C.A."/>
            <person name="Ciobanu D."/>
            <person name="Clum A."/>
            <person name="Salamov A."/>
            <person name="Andreopoulos B."/>
            <person name="Cheng J.F."/>
            <person name="Woyke T."/>
            <person name="Pelin A."/>
            <person name="Henrissat B."/>
            <person name="Reynolds N.K."/>
            <person name="Benny G.L."/>
            <person name="Smith M.E."/>
            <person name="James T.Y."/>
            <person name="Grigoriev I.V."/>
        </authorList>
    </citation>
    <scope>NUCLEOTIDE SEQUENCE [LARGE SCALE GENOMIC DNA]</scope>
    <source>
        <strain evidence="10">Benny S71-1</strain>
    </source>
</reference>
<dbReference type="Pfam" id="PF24597">
    <property type="entry name" value="TPR_DOP1_M"/>
    <property type="match status" value="1"/>
</dbReference>